<keyword evidence="6 16" id="KW-0288">FMN</keyword>
<evidence type="ECO:0000256" key="3">
    <source>
        <dbReference type="ARBA" id="ARBA00022519"/>
    </source>
</evidence>
<evidence type="ECO:0000259" key="18">
    <source>
        <dbReference type="SMART" id="SM00900"/>
    </source>
</evidence>
<keyword evidence="5 16" id="KW-0285">Flavoprotein</keyword>
<keyword evidence="3" id="KW-0997">Cell inner membrane</keyword>
<evidence type="ECO:0000313" key="20">
    <source>
        <dbReference type="Proteomes" id="UP001302349"/>
    </source>
</evidence>
<evidence type="ECO:0000256" key="2">
    <source>
        <dbReference type="ARBA" id="ARBA00022475"/>
    </source>
</evidence>
<protein>
    <recommendedName>
        <fullName evidence="16 17">Na(+)-translocating NADH-quinone reductase subunit C</fullName>
        <shortName evidence="16 17">Na(+)-NQR subunit C</shortName>
        <shortName evidence="16 17">Na(+)-translocating NQR subunit C</shortName>
        <ecNumber evidence="16 17">7.2.1.1</ecNumber>
    </recommendedName>
    <alternativeName>
        <fullName evidence="16 17">NQR complex subunit C</fullName>
    </alternativeName>
    <alternativeName>
        <fullName evidence="16 17">NQR-1 subunit C</fullName>
    </alternativeName>
</protein>
<evidence type="ECO:0000256" key="7">
    <source>
        <dbReference type="ARBA" id="ARBA00022692"/>
    </source>
</evidence>
<keyword evidence="15 16" id="KW-0739">Sodium transport</keyword>
<keyword evidence="1 16" id="KW-0813">Transport</keyword>
<evidence type="ECO:0000256" key="10">
    <source>
        <dbReference type="ARBA" id="ARBA00023027"/>
    </source>
</evidence>
<comment type="subunit">
    <text evidence="16 17">Composed of six subunits; NqrA, NqrB, NqrC, NqrD, NqrE and NqrF.</text>
</comment>
<comment type="catalytic activity">
    <reaction evidence="16 17">
        <text>a ubiquinone + n Na(+)(in) + NADH + H(+) = a ubiquinol + n Na(+)(out) + NAD(+)</text>
        <dbReference type="Rhea" id="RHEA:47748"/>
        <dbReference type="Rhea" id="RHEA-COMP:9565"/>
        <dbReference type="Rhea" id="RHEA-COMP:9566"/>
        <dbReference type="ChEBI" id="CHEBI:15378"/>
        <dbReference type="ChEBI" id="CHEBI:16389"/>
        <dbReference type="ChEBI" id="CHEBI:17976"/>
        <dbReference type="ChEBI" id="CHEBI:29101"/>
        <dbReference type="ChEBI" id="CHEBI:57540"/>
        <dbReference type="ChEBI" id="CHEBI:57945"/>
        <dbReference type="EC" id="7.2.1.1"/>
    </reaction>
</comment>
<evidence type="ECO:0000256" key="4">
    <source>
        <dbReference type="ARBA" id="ARBA00022553"/>
    </source>
</evidence>
<dbReference type="PIRSF" id="PIRSF009437">
    <property type="entry name" value="NQR-1_subunit_C"/>
    <property type="match status" value="1"/>
</dbReference>
<evidence type="ECO:0000256" key="11">
    <source>
        <dbReference type="ARBA" id="ARBA00023053"/>
    </source>
</evidence>
<dbReference type="Proteomes" id="UP001302349">
    <property type="component" value="Chromosome"/>
</dbReference>
<dbReference type="InterPro" id="IPR007329">
    <property type="entry name" value="FMN-bd"/>
</dbReference>
<comment type="similarity">
    <text evidence="16 17">Belongs to the NqrC family.</text>
</comment>
<comment type="caution">
    <text evidence="16">Lacks conserved residue(s) required for the propagation of feature annotation.</text>
</comment>
<keyword evidence="10 16" id="KW-0520">NAD</keyword>
<dbReference type="HAMAP" id="MF_00427">
    <property type="entry name" value="NqrC"/>
    <property type="match status" value="1"/>
</dbReference>
<keyword evidence="20" id="KW-1185">Reference proteome</keyword>
<feature type="modified residue" description="FMN phosphoryl threonine" evidence="16">
    <location>
        <position position="204"/>
    </location>
</feature>
<keyword evidence="4 16" id="KW-0597">Phosphoprotein</keyword>
<keyword evidence="7 16" id="KW-0812">Transmembrane</keyword>
<keyword evidence="9 16" id="KW-1133">Transmembrane helix</keyword>
<name>A0ABZ0ISE2_9BACT</name>
<evidence type="ECO:0000313" key="19">
    <source>
        <dbReference type="EMBL" id="WOK07666.1"/>
    </source>
</evidence>
<dbReference type="RefSeq" id="WP_317490333.1">
    <property type="nucleotide sequence ID" value="NZ_CP136051.1"/>
</dbReference>
<dbReference type="Pfam" id="PF04205">
    <property type="entry name" value="FMN_bind"/>
    <property type="match status" value="1"/>
</dbReference>
<dbReference type="NCBIfam" id="TIGR01938">
    <property type="entry name" value="nqrC"/>
    <property type="match status" value="1"/>
</dbReference>
<evidence type="ECO:0000256" key="14">
    <source>
        <dbReference type="ARBA" id="ARBA00023136"/>
    </source>
</evidence>
<evidence type="ECO:0000256" key="9">
    <source>
        <dbReference type="ARBA" id="ARBA00022989"/>
    </source>
</evidence>
<evidence type="ECO:0000256" key="12">
    <source>
        <dbReference type="ARBA" id="ARBA00023065"/>
    </source>
</evidence>
<sequence length="239" mass="25906">MTIILGGALSLASVGLKPAQTKQIELDTKKKILGAVMDISNLKTGEEVLALYDKRFKSVVVDIDGNPVEKDAKGNPLVAEKIDIQKNHKVAKEERNYPVFMFLDENDPSKVIAYVFPMFGSGLWDWISGYMALDGDLNTIKGVAFDHKSETPGLGARITTPEIQGRYVGKEIFENGDLVSVTMVKGESGKPQDAHHVDGMSGATLTGKGVNAMLENYLSSYTAFIKKQKSASGQSAMAF</sequence>
<dbReference type="PANTHER" id="PTHR37838">
    <property type="entry name" value="NA(+)-TRANSLOCATING NADH-QUINONE REDUCTASE SUBUNIT C"/>
    <property type="match status" value="1"/>
</dbReference>
<evidence type="ECO:0000256" key="6">
    <source>
        <dbReference type="ARBA" id="ARBA00022643"/>
    </source>
</evidence>
<keyword evidence="11 16" id="KW-0915">Sodium</keyword>
<keyword evidence="14 16" id="KW-0472">Membrane</keyword>
<evidence type="ECO:0000256" key="17">
    <source>
        <dbReference type="PIRNR" id="PIRNR009437"/>
    </source>
</evidence>
<keyword evidence="8 16" id="KW-1278">Translocase</keyword>
<comment type="subcellular location">
    <subcellularLocation>
        <location evidence="16">Cell membrane</location>
        <topology evidence="16">Single-pass membrane protein</topology>
    </subcellularLocation>
</comment>
<organism evidence="19 20">
    <name type="scientific">Imperialibacter roseus</name>
    <dbReference type="NCBI Taxonomy" id="1324217"/>
    <lineage>
        <taxon>Bacteria</taxon>
        <taxon>Pseudomonadati</taxon>
        <taxon>Bacteroidota</taxon>
        <taxon>Cytophagia</taxon>
        <taxon>Cytophagales</taxon>
        <taxon>Flammeovirgaceae</taxon>
        <taxon>Imperialibacter</taxon>
    </lineage>
</organism>
<evidence type="ECO:0000256" key="15">
    <source>
        <dbReference type="ARBA" id="ARBA00023201"/>
    </source>
</evidence>
<dbReference type="EC" id="7.2.1.1" evidence="16 17"/>
<accession>A0ABZ0ISE2</accession>
<dbReference type="InterPro" id="IPR010204">
    <property type="entry name" value="NqrC"/>
</dbReference>
<comment type="cofactor">
    <cofactor evidence="16 17">
        <name>FMN</name>
        <dbReference type="ChEBI" id="CHEBI:58210"/>
    </cofactor>
</comment>
<comment type="function">
    <text evidence="16">NQR complex catalyzes the reduction of ubiquinone-1 to ubiquinol by two successive reactions, coupled with the transport of Na(+) ions from the cytoplasm to the periplasm. NqrA to NqrE are probably involved in the second step, the conversion of ubisemiquinone to ubiquinol.</text>
</comment>
<keyword evidence="12 16" id="KW-0406">Ion transport</keyword>
<proteinExistence type="inferred from homology"/>
<evidence type="ECO:0000256" key="1">
    <source>
        <dbReference type="ARBA" id="ARBA00022448"/>
    </source>
</evidence>
<evidence type="ECO:0000256" key="13">
    <source>
        <dbReference type="ARBA" id="ARBA00023075"/>
    </source>
</evidence>
<evidence type="ECO:0000256" key="16">
    <source>
        <dbReference type="HAMAP-Rule" id="MF_00427"/>
    </source>
</evidence>
<dbReference type="PANTHER" id="PTHR37838:SF1">
    <property type="entry name" value="NA(+)-TRANSLOCATING NADH-QUINONE REDUCTASE SUBUNIT C"/>
    <property type="match status" value="1"/>
</dbReference>
<evidence type="ECO:0000256" key="5">
    <source>
        <dbReference type="ARBA" id="ARBA00022630"/>
    </source>
</evidence>
<dbReference type="SMART" id="SM00900">
    <property type="entry name" value="FMN_bind"/>
    <property type="match status" value="1"/>
</dbReference>
<dbReference type="EMBL" id="CP136051">
    <property type="protein sequence ID" value="WOK07666.1"/>
    <property type="molecule type" value="Genomic_DNA"/>
</dbReference>
<keyword evidence="13 16" id="KW-0830">Ubiquinone</keyword>
<gene>
    <name evidence="16 19" type="primary">nqrC</name>
    <name evidence="19" type="ORF">RT717_03390</name>
</gene>
<keyword evidence="2 16" id="KW-1003">Cell membrane</keyword>
<evidence type="ECO:0000256" key="8">
    <source>
        <dbReference type="ARBA" id="ARBA00022967"/>
    </source>
</evidence>
<reference evidence="19 20" key="1">
    <citation type="journal article" date="2023" name="Microbiol. Resour. Announc.">
        <title>Complete Genome Sequence of Imperialibacter roseus strain P4T.</title>
        <authorList>
            <person name="Tizabi D.R."/>
            <person name="Bachvaroff T."/>
            <person name="Hill R.T."/>
        </authorList>
    </citation>
    <scope>NUCLEOTIDE SEQUENCE [LARGE SCALE GENOMIC DNA]</scope>
    <source>
        <strain evidence="19 20">P4T</strain>
    </source>
</reference>
<feature type="domain" description="FMN-binding" evidence="18">
    <location>
        <begin position="122"/>
        <end position="221"/>
    </location>
</feature>